<sequence>MRLSTPTSRRESMRRFRRAMVAVLALALVAGAIYAIVAVLQRSETLVTERCFAIVGSESHELATDQAANASLISAISVQRGLPPRAASIALATAMQESRLRNINYGDDAGPDSRGLFQQRPSQGWGTEEQVMDPVYASNAFFDGLVKVAGYETMEITQAAQAVQRSAFPRAYAQHEGMGRAFASALTGHSTASLNCELRMPEAAGDPAVVVDEFTTAFGTQAATIQGRSVQLEIGGTQAWAVAHWAVANAKTLSITQVDLAGQTWNRQKRDGWQPSAAASEGVTITVSAPTT</sequence>
<organism evidence="1 2">
    <name type="scientific">Paenarthrobacter aurescens (strain TC1)</name>
    <dbReference type="NCBI Taxonomy" id="290340"/>
    <lineage>
        <taxon>Bacteria</taxon>
        <taxon>Bacillati</taxon>
        <taxon>Actinomycetota</taxon>
        <taxon>Actinomycetes</taxon>
        <taxon>Micrococcales</taxon>
        <taxon>Micrococcaceae</taxon>
        <taxon>Paenarthrobacter</taxon>
    </lineage>
</organism>
<gene>
    <name evidence="1" type="ordered locus">AAur_2791</name>
</gene>
<dbReference type="eggNOG" id="COG0791">
    <property type="taxonomic scope" value="Bacteria"/>
</dbReference>
<name>A1R8E1_PAEAT</name>
<dbReference type="KEGG" id="aau:AAur_2791"/>
<dbReference type="Proteomes" id="UP000000637">
    <property type="component" value="Chromosome"/>
</dbReference>
<keyword evidence="2" id="KW-1185">Reference proteome</keyword>
<dbReference type="EMBL" id="CP000474">
    <property type="protein sequence ID" value="ABM08784.1"/>
    <property type="molecule type" value="Genomic_DNA"/>
</dbReference>
<evidence type="ECO:0000313" key="2">
    <source>
        <dbReference type="Proteomes" id="UP000000637"/>
    </source>
</evidence>
<evidence type="ECO:0000313" key="1">
    <source>
        <dbReference type="EMBL" id="ABM08784.1"/>
    </source>
</evidence>
<reference evidence="1 2" key="1">
    <citation type="journal article" date="2006" name="PLoS Genet.">
        <title>Secrets of soil survival revealed by the genome sequence of Arthrobacter aurescens TC1.</title>
        <authorList>
            <person name="Mongodin E.F."/>
            <person name="Shapir N."/>
            <person name="Daugherty S.C."/>
            <person name="DeBoy R.T."/>
            <person name="Emerson J.B."/>
            <person name="Shvartzbeyn A."/>
            <person name="Radune D."/>
            <person name="Vamathevan J."/>
            <person name="Riggs F."/>
            <person name="Grinberg V."/>
            <person name="Khouri H."/>
            <person name="Wackett L.P."/>
            <person name="Nelson K.E."/>
            <person name="Sadowsky M.J."/>
        </authorList>
    </citation>
    <scope>NUCLEOTIDE SEQUENCE [LARGE SCALE GENOMIC DNA]</scope>
    <source>
        <strain evidence="1 2">TC1</strain>
    </source>
</reference>
<dbReference type="HOGENOM" id="CLU_068874_0_0_11"/>
<dbReference type="STRING" id="290340.AAur_2791"/>
<proteinExistence type="predicted"/>
<accession>A1R8E1</accession>
<evidence type="ECO:0008006" key="3">
    <source>
        <dbReference type="Google" id="ProtNLM"/>
    </source>
</evidence>
<protein>
    <recommendedName>
        <fullName evidence="3">Heavy metal transporter</fullName>
    </recommendedName>
</protein>
<dbReference type="AlphaFoldDB" id="A1R8E1"/>